<name>A0A7S9HE89_9ALTE</name>
<keyword evidence="3" id="KW-1185">Reference proteome</keyword>
<keyword evidence="1" id="KW-1133">Transmembrane helix</keyword>
<dbReference type="KEGG" id="smaa:IT774_07630"/>
<evidence type="ECO:0000313" key="2">
    <source>
        <dbReference type="EMBL" id="QPG06965.1"/>
    </source>
</evidence>
<evidence type="ECO:0008006" key="4">
    <source>
        <dbReference type="Google" id="ProtNLM"/>
    </source>
</evidence>
<dbReference type="EMBL" id="CP064795">
    <property type="protein sequence ID" value="QPG06965.1"/>
    <property type="molecule type" value="Genomic_DNA"/>
</dbReference>
<feature type="transmembrane region" description="Helical" evidence="1">
    <location>
        <begin position="128"/>
        <end position="148"/>
    </location>
</feature>
<evidence type="ECO:0000256" key="1">
    <source>
        <dbReference type="SAM" id="Phobius"/>
    </source>
</evidence>
<evidence type="ECO:0000313" key="3">
    <source>
        <dbReference type="Proteomes" id="UP000595095"/>
    </source>
</evidence>
<gene>
    <name evidence="2" type="ORF">IT774_07630</name>
</gene>
<dbReference type="Proteomes" id="UP000595095">
    <property type="component" value="Chromosome"/>
</dbReference>
<sequence length="167" mass="18223">MNWKEIKETVAEYAPMAGTLLAGPHGAAVGTLIASTLGVKETPDAVSTALLSPDSRVKLRELEFENQKHFGDLLLKGFQSETADRQDARKNHDESEMPKVIVLILTLLATLYGGLLFFVTIPVDNKELVSFFGGQLITLWAGSVAYWVGTTRGSLFKNGLLSRITTK</sequence>
<proteinExistence type="predicted"/>
<dbReference type="AlphaFoldDB" id="A0A7S9HE89"/>
<organism evidence="2 3">
    <name type="scientific">Salinimonas marina</name>
    <dbReference type="NCBI Taxonomy" id="2785918"/>
    <lineage>
        <taxon>Bacteria</taxon>
        <taxon>Pseudomonadati</taxon>
        <taxon>Pseudomonadota</taxon>
        <taxon>Gammaproteobacteria</taxon>
        <taxon>Alteromonadales</taxon>
        <taxon>Alteromonadaceae</taxon>
        <taxon>Alteromonas/Salinimonas group</taxon>
        <taxon>Salinimonas</taxon>
    </lineage>
</organism>
<protein>
    <recommendedName>
        <fullName evidence="4">Holin of 3TMs, for gene-transfer release</fullName>
    </recommendedName>
</protein>
<accession>A0A7S9HE89</accession>
<keyword evidence="1" id="KW-0812">Transmembrane</keyword>
<dbReference type="RefSeq" id="WP_195812037.1">
    <property type="nucleotide sequence ID" value="NZ_CP064795.1"/>
</dbReference>
<keyword evidence="1" id="KW-0472">Membrane</keyword>
<reference evidence="2 3" key="1">
    <citation type="submission" date="2020-11" db="EMBL/GenBank/DDBJ databases">
        <title>Complete genome sequence for Salinimonas sp. strain G2-b.</title>
        <authorList>
            <person name="Park S.-J."/>
        </authorList>
    </citation>
    <scope>NUCLEOTIDE SEQUENCE [LARGE SCALE GENOMIC DNA]</scope>
    <source>
        <strain evidence="2 3">G2-b</strain>
    </source>
</reference>
<feature type="transmembrane region" description="Helical" evidence="1">
    <location>
        <begin position="100"/>
        <end position="122"/>
    </location>
</feature>